<sequence length="671" mass="74366">MNRLIDISTRLVGYALILLMVSGCIAERPVACPDDDSSAQLSLRLAVQDIRSLRATEPGVEALNENKIESLQILFYSSGALYWSVSPAPSTDGNYSIPIPEDKQGGFDGNSTYDIYVVTNLTFTAPPQESDLAKIPVSESVAKLPNDKFVMQGKTSKQIDLKTPEGKQLGAVELRRVASKLRITPTVDITGYAVTGDIQVKFVGATDRGYLTAEESADGATPISYDYRATQDQQPQLFYSYYSNWSSDPDQAPYYLLTVPLKKEGEMTVVNNYYRVALTPAEPHFTANKLYDLKLGIHKLGSTTPEEPVAITGTLSILPWALCDDQYDLPAANYLEVSEKEAHIYNVETHTISYESSKKPVTPQIVEVSFSYVNGATGKAITKAIPTSSDQYPTVTVVGNQIKIQSKLPINNIPKKIRIKVSNGIAELDKEVTVYQYPSLFITHTMGTKSSLRPDGTLAHNGLNNKAIYRITVQNPPEGMILGFPPRETTDFWPGYWNGSRWVLTGGNKISKLTTKRDAETAQMVSPSFELASQLGATEKWSYLEYGWTQDYSGWNLSWTRTNKIGAFDETALCDCALYTETRIVNGQEVTLGDWRLPTEAEIRLIDQLQNDPNSAVKSIMTGRYYWSAKSDAAIELQGGSSGSTREAFTRCIRDVKEPTIQSHVPYRLDR</sequence>
<dbReference type="STRING" id="596327.PORUE0001_0551"/>
<dbReference type="Proteomes" id="UP000003303">
    <property type="component" value="Unassembled WGS sequence"/>
</dbReference>
<evidence type="ECO:0000259" key="1">
    <source>
        <dbReference type="Pfam" id="PF26306"/>
    </source>
</evidence>
<dbReference type="eggNOG" id="ENOG502Z7S7">
    <property type="taxonomic scope" value="Bacteria"/>
</dbReference>
<evidence type="ECO:0000313" key="2">
    <source>
        <dbReference type="EMBL" id="EEK16229.1"/>
    </source>
</evidence>
<dbReference type="Pfam" id="PF26306">
    <property type="entry name" value="FimD_3rd"/>
    <property type="match status" value="1"/>
</dbReference>
<accession>C2MDI5</accession>
<gene>
    <name evidence="2" type="ORF">PORUE0001_0551</name>
</gene>
<dbReference type="EMBL" id="ACLR01000192">
    <property type="protein sequence ID" value="EEK16229.1"/>
    <property type="molecule type" value="Genomic_DNA"/>
</dbReference>
<dbReference type="OrthoDB" id="1046951at2"/>
<feature type="domain" description="Major fimbrium tip subunit FimD third Ig-like" evidence="1">
    <location>
        <begin position="337"/>
        <end position="439"/>
    </location>
</feature>
<comment type="caution">
    <text evidence="2">The sequence shown here is derived from an EMBL/GenBank/DDBJ whole genome shotgun (WGS) entry which is preliminary data.</text>
</comment>
<dbReference type="InterPro" id="IPR058822">
    <property type="entry name" value="Ig-like_FimD_3rd"/>
</dbReference>
<reference evidence="2 3" key="1">
    <citation type="submission" date="2009-04" db="EMBL/GenBank/DDBJ databases">
        <authorList>
            <person name="Sebastian Y."/>
            <person name="Madupu R."/>
            <person name="Durkin A.S."/>
            <person name="Torralba M."/>
            <person name="Methe B."/>
            <person name="Sutton G.G."/>
            <person name="Strausberg R.L."/>
            <person name="Nelson K.E."/>
        </authorList>
    </citation>
    <scope>NUCLEOTIDE SEQUENCE [LARGE SCALE GENOMIC DNA]</scope>
    <source>
        <strain evidence="2 3">60-3</strain>
    </source>
</reference>
<name>C2MDI5_9PORP</name>
<dbReference type="AlphaFoldDB" id="C2MDI5"/>
<keyword evidence="3" id="KW-1185">Reference proteome</keyword>
<dbReference type="RefSeq" id="WP_007365909.1">
    <property type="nucleotide sequence ID" value="NZ_ACLR01000192.1"/>
</dbReference>
<proteinExistence type="predicted"/>
<dbReference type="PROSITE" id="PS51257">
    <property type="entry name" value="PROKAR_LIPOPROTEIN"/>
    <property type="match status" value="1"/>
</dbReference>
<evidence type="ECO:0000313" key="3">
    <source>
        <dbReference type="Proteomes" id="UP000003303"/>
    </source>
</evidence>
<organism evidence="2 3">
    <name type="scientific">Porphyromonas uenonis 60-3</name>
    <dbReference type="NCBI Taxonomy" id="596327"/>
    <lineage>
        <taxon>Bacteria</taxon>
        <taxon>Pseudomonadati</taxon>
        <taxon>Bacteroidota</taxon>
        <taxon>Bacteroidia</taxon>
        <taxon>Bacteroidales</taxon>
        <taxon>Porphyromonadaceae</taxon>
        <taxon>Porphyromonas</taxon>
    </lineage>
</organism>
<protein>
    <recommendedName>
        <fullName evidence="1">Major fimbrium tip subunit FimD third Ig-like domain-containing protein</fullName>
    </recommendedName>
</protein>